<dbReference type="GO" id="GO:0005634">
    <property type="term" value="C:nucleus"/>
    <property type="evidence" value="ECO:0000318"/>
    <property type="project" value="GO_Central"/>
</dbReference>
<organism evidence="3">
    <name type="scientific">Selaginella moellendorffii</name>
    <name type="common">Spikemoss</name>
    <dbReference type="NCBI Taxonomy" id="88036"/>
    <lineage>
        <taxon>Eukaryota</taxon>
        <taxon>Viridiplantae</taxon>
        <taxon>Streptophyta</taxon>
        <taxon>Embryophyta</taxon>
        <taxon>Tracheophyta</taxon>
        <taxon>Lycopodiopsida</taxon>
        <taxon>Selaginellales</taxon>
        <taxon>Selaginellaceae</taxon>
        <taxon>Selaginella</taxon>
    </lineage>
</organism>
<gene>
    <name evidence="2" type="ORF">SELMODRAFT_447133</name>
</gene>
<feature type="compositionally biased region" description="Low complexity" evidence="1">
    <location>
        <begin position="13"/>
        <end position="29"/>
    </location>
</feature>
<dbReference type="Gramene" id="EFJ11119">
    <property type="protein sequence ID" value="EFJ11119"/>
    <property type="gene ID" value="SELMODRAFT_447133"/>
</dbReference>
<dbReference type="EMBL" id="GL377649">
    <property type="protein sequence ID" value="EFJ11119.1"/>
    <property type="molecule type" value="Genomic_DNA"/>
</dbReference>
<sequence>MSSSAAPEEEAQSKAAAAAVAAEVEQGSSPEVNDAVGSESGAAAQIQAEDSGNGQVEAADGNSRDGVSVENGGKEEGVVCLESPGPLSDMEKKQRRAERFGVGLNFSEDEKRKLRASRFNASDKKGVSKAKVSIESETEKKNARAARFGTANVASANEDAKKRARLDRFSGVDSNLEAEKKKARAARFAATSNEENLKKKLGTDTTPEFMGKSLLMHLRIVVTRCSSLLPQLCSVKRKRCPVLSRHSLRDGDDNSHEDEGGGSRGGEESERGSEARGRNKHENSGKDKHENSGSGAKKA</sequence>
<dbReference type="PANTHER" id="PTHR47701">
    <property type="entry name" value="PROTEIN MODIFIER OF SNC1 11"/>
    <property type="match status" value="1"/>
</dbReference>
<feature type="compositionally biased region" description="Basic and acidic residues" evidence="1">
    <location>
        <begin position="247"/>
        <end position="291"/>
    </location>
</feature>
<name>D8SX08_SELML</name>
<dbReference type="HOGENOM" id="CLU_925588_0_0_1"/>
<dbReference type="STRING" id="88036.D8SX08"/>
<evidence type="ECO:0000256" key="1">
    <source>
        <dbReference type="SAM" id="MobiDB-lite"/>
    </source>
</evidence>
<accession>D8SX08</accession>
<evidence type="ECO:0008006" key="4">
    <source>
        <dbReference type="Google" id="ProtNLM"/>
    </source>
</evidence>
<proteinExistence type="predicted"/>
<feature type="region of interest" description="Disordered" evidence="1">
    <location>
        <begin position="245"/>
        <end position="299"/>
    </location>
</feature>
<protein>
    <recommendedName>
        <fullName evidence="4">THO1-MOS11 C-terminal domain-containing protein</fullName>
    </recommendedName>
</protein>
<dbReference type="PANTHER" id="PTHR47701:SF2">
    <property type="entry name" value="PROTEIN MODIFIER OF SNC1 11"/>
    <property type="match status" value="1"/>
</dbReference>
<evidence type="ECO:0000313" key="3">
    <source>
        <dbReference type="Proteomes" id="UP000001514"/>
    </source>
</evidence>
<dbReference type="eggNOG" id="ENOG502S2BB">
    <property type="taxonomic scope" value="Eukaryota"/>
</dbReference>
<evidence type="ECO:0000313" key="2">
    <source>
        <dbReference type="EMBL" id="EFJ11119.1"/>
    </source>
</evidence>
<dbReference type="InterPro" id="IPR044209">
    <property type="entry name" value="MOS11"/>
</dbReference>
<keyword evidence="3" id="KW-1185">Reference proteome</keyword>
<feature type="region of interest" description="Disordered" evidence="1">
    <location>
        <begin position="1"/>
        <end position="94"/>
    </location>
</feature>
<dbReference type="KEGG" id="smo:SELMODRAFT_447133"/>
<dbReference type="GO" id="GO:0016973">
    <property type="term" value="P:poly(A)+ mRNA export from nucleus"/>
    <property type="evidence" value="ECO:0000318"/>
    <property type="project" value="GO_Central"/>
</dbReference>
<dbReference type="OMA" id="WMSGYKL"/>
<dbReference type="Proteomes" id="UP000001514">
    <property type="component" value="Unassembled WGS sequence"/>
</dbReference>
<dbReference type="AlphaFoldDB" id="D8SX08"/>
<reference evidence="2 3" key="1">
    <citation type="journal article" date="2011" name="Science">
        <title>The Selaginella genome identifies genetic changes associated with the evolution of vascular plants.</title>
        <authorList>
            <person name="Banks J.A."/>
            <person name="Nishiyama T."/>
            <person name="Hasebe M."/>
            <person name="Bowman J.L."/>
            <person name="Gribskov M."/>
            <person name="dePamphilis C."/>
            <person name="Albert V.A."/>
            <person name="Aono N."/>
            <person name="Aoyama T."/>
            <person name="Ambrose B.A."/>
            <person name="Ashton N.W."/>
            <person name="Axtell M.J."/>
            <person name="Barker E."/>
            <person name="Barker M.S."/>
            <person name="Bennetzen J.L."/>
            <person name="Bonawitz N.D."/>
            <person name="Chapple C."/>
            <person name="Cheng C."/>
            <person name="Correa L.G."/>
            <person name="Dacre M."/>
            <person name="DeBarry J."/>
            <person name="Dreyer I."/>
            <person name="Elias M."/>
            <person name="Engstrom E.M."/>
            <person name="Estelle M."/>
            <person name="Feng L."/>
            <person name="Finet C."/>
            <person name="Floyd S.K."/>
            <person name="Frommer W.B."/>
            <person name="Fujita T."/>
            <person name="Gramzow L."/>
            <person name="Gutensohn M."/>
            <person name="Harholt J."/>
            <person name="Hattori M."/>
            <person name="Heyl A."/>
            <person name="Hirai T."/>
            <person name="Hiwatashi Y."/>
            <person name="Ishikawa M."/>
            <person name="Iwata M."/>
            <person name="Karol K.G."/>
            <person name="Koehler B."/>
            <person name="Kolukisaoglu U."/>
            <person name="Kubo M."/>
            <person name="Kurata T."/>
            <person name="Lalonde S."/>
            <person name="Li K."/>
            <person name="Li Y."/>
            <person name="Litt A."/>
            <person name="Lyons E."/>
            <person name="Manning G."/>
            <person name="Maruyama T."/>
            <person name="Michael T.P."/>
            <person name="Mikami K."/>
            <person name="Miyazaki S."/>
            <person name="Morinaga S."/>
            <person name="Murata T."/>
            <person name="Mueller-Roeber B."/>
            <person name="Nelson D.R."/>
            <person name="Obara M."/>
            <person name="Oguri Y."/>
            <person name="Olmstead R.G."/>
            <person name="Onodera N."/>
            <person name="Petersen B.L."/>
            <person name="Pils B."/>
            <person name="Prigge M."/>
            <person name="Rensing S.A."/>
            <person name="Riano-Pachon D.M."/>
            <person name="Roberts A.W."/>
            <person name="Sato Y."/>
            <person name="Scheller H.V."/>
            <person name="Schulz B."/>
            <person name="Schulz C."/>
            <person name="Shakirov E.V."/>
            <person name="Shibagaki N."/>
            <person name="Shinohara N."/>
            <person name="Shippen D.E."/>
            <person name="Soerensen I."/>
            <person name="Sotooka R."/>
            <person name="Sugimoto N."/>
            <person name="Sugita M."/>
            <person name="Sumikawa N."/>
            <person name="Tanurdzic M."/>
            <person name="Theissen G."/>
            <person name="Ulvskov P."/>
            <person name="Wakazuki S."/>
            <person name="Weng J.K."/>
            <person name="Willats W.W."/>
            <person name="Wipf D."/>
            <person name="Wolf P.G."/>
            <person name="Yang L."/>
            <person name="Zimmer A.D."/>
            <person name="Zhu Q."/>
            <person name="Mitros T."/>
            <person name="Hellsten U."/>
            <person name="Loque D."/>
            <person name="Otillar R."/>
            <person name="Salamov A."/>
            <person name="Schmutz J."/>
            <person name="Shapiro H."/>
            <person name="Lindquist E."/>
            <person name="Lucas S."/>
            <person name="Rokhsar D."/>
            <person name="Grigoriev I.V."/>
        </authorList>
    </citation>
    <scope>NUCLEOTIDE SEQUENCE [LARGE SCALE GENOMIC DNA]</scope>
</reference>
<dbReference type="InParanoid" id="D8SX08"/>